<keyword evidence="2" id="KW-1185">Reference proteome</keyword>
<evidence type="ECO:0000313" key="1">
    <source>
        <dbReference type="EMBL" id="KAF1830272.1"/>
    </source>
</evidence>
<gene>
    <name evidence="1" type="ORF">BDW02DRAFT_110515</name>
</gene>
<reference evidence="1" key="1">
    <citation type="submission" date="2020-01" db="EMBL/GenBank/DDBJ databases">
        <authorList>
            <consortium name="DOE Joint Genome Institute"/>
            <person name="Haridas S."/>
            <person name="Albert R."/>
            <person name="Binder M."/>
            <person name="Bloem J."/>
            <person name="Labutti K."/>
            <person name="Salamov A."/>
            <person name="Andreopoulos B."/>
            <person name="Baker S.E."/>
            <person name="Barry K."/>
            <person name="Bills G."/>
            <person name="Bluhm B.H."/>
            <person name="Cannon C."/>
            <person name="Castanera R."/>
            <person name="Culley D.E."/>
            <person name="Daum C."/>
            <person name="Ezra D."/>
            <person name="Gonzalez J.B."/>
            <person name="Henrissat B."/>
            <person name="Kuo A."/>
            <person name="Liang C."/>
            <person name="Lipzen A."/>
            <person name="Lutzoni F."/>
            <person name="Magnuson J."/>
            <person name="Mondo S."/>
            <person name="Nolan M."/>
            <person name="Ohm R."/>
            <person name="Pangilinan J."/>
            <person name="Park H.-J."/>
            <person name="Ramirez L."/>
            <person name="Alfaro M."/>
            <person name="Sun H."/>
            <person name="Tritt A."/>
            <person name="Yoshinaga Y."/>
            <person name="Zwiers L.-H."/>
            <person name="Turgeon B.G."/>
            <person name="Goodwin S.B."/>
            <person name="Spatafora J.W."/>
            <person name="Crous P.W."/>
            <person name="Grigoriev I.V."/>
        </authorList>
    </citation>
    <scope>NUCLEOTIDE SEQUENCE</scope>
    <source>
        <strain evidence="1">P77</strain>
    </source>
</reference>
<dbReference type="EMBL" id="ML975403">
    <property type="protein sequence ID" value="KAF1830272.1"/>
    <property type="molecule type" value="Genomic_DNA"/>
</dbReference>
<dbReference type="AlphaFoldDB" id="A0A6A5K6Z5"/>
<protein>
    <submittedName>
        <fullName evidence="1">Uncharacterized protein</fullName>
    </submittedName>
</protein>
<evidence type="ECO:0000313" key="2">
    <source>
        <dbReference type="Proteomes" id="UP000800040"/>
    </source>
</evidence>
<name>A0A6A5K6Z5_9PLEO</name>
<dbReference type="Proteomes" id="UP000800040">
    <property type="component" value="Unassembled WGS sequence"/>
</dbReference>
<sequence length="196" mass="22441">MAVSLAPRQANLTIAELLRFGFLPLPVCRLPCEHAFVRPESSKQLLHTRLPGPSRHRLSLATVSWICGTLFWKLIWYYVPYAIWRKRRDLAVATIRSEMMLREMCWTTLCAPGTLSNDGKCALPNCFAWSISDASNCATLSKGKGRNRKVSEGLGMRYKGGMYKHHRDKNTTIRFIYVSHLLQCYFSQSFPFFSSI</sequence>
<proteinExistence type="predicted"/>
<organism evidence="1 2">
    <name type="scientific">Decorospora gaudefroyi</name>
    <dbReference type="NCBI Taxonomy" id="184978"/>
    <lineage>
        <taxon>Eukaryota</taxon>
        <taxon>Fungi</taxon>
        <taxon>Dikarya</taxon>
        <taxon>Ascomycota</taxon>
        <taxon>Pezizomycotina</taxon>
        <taxon>Dothideomycetes</taxon>
        <taxon>Pleosporomycetidae</taxon>
        <taxon>Pleosporales</taxon>
        <taxon>Pleosporineae</taxon>
        <taxon>Pleosporaceae</taxon>
        <taxon>Decorospora</taxon>
    </lineage>
</organism>
<accession>A0A6A5K6Z5</accession>